<keyword evidence="4 10" id="KW-0677">Repeat</keyword>
<keyword evidence="3 8" id="KW-0690">Ribosome biogenesis</keyword>
<evidence type="ECO:0000256" key="7">
    <source>
        <dbReference type="ARBA" id="ARBA00032345"/>
    </source>
</evidence>
<comment type="subunit">
    <text evidence="8">Associates with the 50S ribosomal subunit.</text>
</comment>
<feature type="transmembrane region" description="Helical" evidence="11">
    <location>
        <begin position="7"/>
        <end position="29"/>
    </location>
</feature>
<keyword evidence="5 8" id="KW-0547">Nucleotide-binding</keyword>
<dbReference type="InterPro" id="IPR016484">
    <property type="entry name" value="GTPase_Der"/>
</dbReference>
<feature type="binding site" evidence="8">
    <location>
        <begin position="94"/>
        <end position="98"/>
    </location>
    <ligand>
        <name>GTP</name>
        <dbReference type="ChEBI" id="CHEBI:37565"/>
        <label>1</label>
    </ligand>
</feature>
<dbReference type="EMBL" id="CP005957">
    <property type="protein sequence ID" value="AGL62537.1"/>
    <property type="molecule type" value="Genomic_DNA"/>
</dbReference>
<dbReference type="NCBIfam" id="TIGR00231">
    <property type="entry name" value="small_GTP"/>
    <property type="match status" value="2"/>
</dbReference>
<feature type="binding site" evidence="8">
    <location>
        <begin position="329"/>
        <end position="332"/>
    </location>
    <ligand>
        <name>GTP</name>
        <dbReference type="ChEBI" id="CHEBI:37565"/>
        <label>2</label>
    </ligand>
</feature>
<dbReference type="Proteomes" id="UP000013893">
    <property type="component" value="Chromosome"/>
</dbReference>
<dbReference type="CDD" id="cd01895">
    <property type="entry name" value="EngA2"/>
    <property type="match status" value="1"/>
</dbReference>
<keyword evidence="11" id="KW-1133">Transmembrane helix</keyword>
<dbReference type="HAMAP" id="MF_00195">
    <property type="entry name" value="GTPase_Der"/>
    <property type="match status" value="1"/>
</dbReference>
<gene>
    <name evidence="13" type="primary">engA</name>
    <name evidence="8" type="synonym">der</name>
    <name evidence="13" type="ORF">L336_0835</name>
</gene>
<keyword evidence="11" id="KW-0472">Membrane</keyword>
<dbReference type="GO" id="GO:0042254">
    <property type="term" value="P:ribosome biogenesis"/>
    <property type="evidence" value="ECO:0007669"/>
    <property type="project" value="UniProtKB-KW"/>
</dbReference>
<comment type="similarity">
    <text evidence="1 8 9 10">Belongs to the TRAFAC class TrmE-Era-EngA-EngB-Septin-like GTPase superfamily. EngA (Der) GTPase family.</text>
</comment>
<keyword evidence="11" id="KW-0812">Transmembrane</keyword>
<dbReference type="GO" id="GO:0005525">
    <property type="term" value="F:GTP binding"/>
    <property type="evidence" value="ECO:0007669"/>
    <property type="project" value="UniProtKB-UniRule"/>
</dbReference>
<reference evidence="13 14" key="1">
    <citation type="journal article" date="2013" name="Nat. Biotechnol.">
        <title>Genome sequences of rare, uncultured bacteria obtained by differential coverage binning of multiple metagenomes.</title>
        <authorList>
            <person name="Albertsen M."/>
            <person name="Hugenholtz P."/>
            <person name="Skarshewski A."/>
            <person name="Nielsen K.L."/>
            <person name="Tyson G.W."/>
            <person name="Nielsen P.H."/>
        </authorList>
    </citation>
    <scope>NUCLEOTIDE SEQUENCE [LARGE SCALE GENOMIC DNA]</scope>
    <source>
        <strain evidence="13">TM71</strain>
    </source>
</reference>
<dbReference type="AlphaFoldDB" id="R4PXP7"/>
<dbReference type="Pfam" id="PF14714">
    <property type="entry name" value="KH_dom-like"/>
    <property type="match status" value="1"/>
</dbReference>
<dbReference type="PRINTS" id="PR00326">
    <property type="entry name" value="GTP1OBG"/>
</dbReference>
<dbReference type="PIRSF" id="PIRSF006485">
    <property type="entry name" value="GTP-binding_EngA"/>
    <property type="match status" value="1"/>
</dbReference>
<sequence length="503" mass="56537">MFLYHFICYWSILWNTQIIVFTLAISRYLCYTISIMAAKLPMVAIIGRANAGKSSLFNRMVRSQQAIVAREAGTTRDNVTGKVQYQDHQFWLVDTAGLKDPLDEFEATIQHQIDDAAEAADVIIVVVDSTEYPGDEDRMVAKKALKSKKPVILVTNKADLKTSLPDTEFRCLGISDSIRTSAEHNSGIAELLTKITDLIPIARESEPDDVVRIALIGRPNVGKSHLFNTLAGKQQALVANIAGTTRDLGRTRVTFHRQTLELIDTAGVRRQGKQEVGIEKFSVLRTLQAIEEADVCFLLMDVGELNTQLDQRLAGLINEAGKGLVLVVSKWDSVEGKDAFTRDALAPKIAHSFDFVPWAPLIFTSSVTGQNVTKLFELATDIITRRNQATKTRVLNDLLQQAVQKHPPAGLKNSHPKLRYMVQTDTAPPWFVIYGSNLKFVHWSYKRYLERLLRETYDYSGTPVKFSYRDEKQIKANRERIAKGLEPVTKAYKQRKKAEQSAK</sequence>
<evidence type="ECO:0000256" key="1">
    <source>
        <dbReference type="ARBA" id="ARBA00008279"/>
    </source>
</evidence>
<dbReference type="Gene3D" id="3.30.300.20">
    <property type="match status" value="1"/>
</dbReference>
<evidence type="ECO:0000256" key="6">
    <source>
        <dbReference type="ARBA" id="ARBA00023134"/>
    </source>
</evidence>
<feature type="binding site" evidence="8">
    <location>
        <begin position="264"/>
        <end position="268"/>
    </location>
    <ligand>
        <name>GTP</name>
        <dbReference type="ChEBI" id="CHEBI:37565"/>
        <label>2</label>
    </ligand>
</feature>
<evidence type="ECO:0000256" key="11">
    <source>
        <dbReference type="SAM" id="Phobius"/>
    </source>
</evidence>
<evidence type="ECO:0000256" key="3">
    <source>
        <dbReference type="ARBA" id="ARBA00022517"/>
    </source>
</evidence>
<dbReference type="KEGG" id="saal:L336_0835"/>
<dbReference type="InterPro" id="IPR015946">
    <property type="entry name" value="KH_dom-like_a/b"/>
</dbReference>
<dbReference type="Gene3D" id="3.40.50.300">
    <property type="entry name" value="P-loop containing nucleotide triphosphate hydrolases"/>
    <property type="match status" value="2"/>
</dbReference>
<dbReference type="GO" id="GO:0043022">
    <property type="term" value="F:ribosome binding"/>
    <property type="evidence" value="ECO:0007669"/>
    <property type="project" value="TreeGrafter"/>
</dbReference>
<name>R4PXP7_9BACT</name>
<dbReference type="PANTHER" id="PTHR43834">
    <property type="entry name" value="GTPASE DER"/>
    <property type="match status" value="1"/>
</dbReference>
<evidence type="ECO:0000256" key="10">
    <source>
        <dbReference type="RuleBase" id="RU004481"/>
    </source>
</evidence>
<feature type="binding site" evidence="8">
    <location>
        <begin position="217"/>
        <end position="224"/>
    </location>
    <ligand>
        <name>GTP</name>
        <dbReference type="ChEBI" id="CHEBI:37565"/>
        <label>2</label>
    </ligand>
</feature>
<evidence type="ECO:0000256" key="2">
    <source>
        <dbReference type="ARBA" id="ARBA00020953"/>
    </source>
</evidence>
<dbReference type="PANTHER" id="PTHR43834:SF6">
    <property type="entry name" value="GTPASE DER"/>
    <property type="match status" value="1"/>
</dbReference>
<evidence type="ECO:0000256" key="4">
    <source>
        <dbReference type="ARBA" id="ARBA00022737"/>
    </source>
</evidence>
<accession>R4PXP7</accession>
<dbReference type="SUPFAM" id="SSF52540">
    <property type="entry name" value="P-loop containing nucleoside triphosphate hydrolases"/>
    <property type="match status" value="2"/>
</dbReference>
<dbReference type="NCBIfam" id="TIGR03594">
    <property type="entry name" value="GTPase_EngA"/>
    <property type="match status" value="1"/>
</dbReference>
<keyword evidence="6 8" id="KW-0342">GTP-binding</keyword>
<dbReference type="STRING" id="1332188.L336_0835"/>
<dbReference type="InterPro" id="IPR006073">
    <property type="entry name" value="GTP-bd"/>
</dbReference>
<evidence type="ECO:0000256" key="8">
    <source>
        <dbReference type="HAMAP-Rule" id="MF_00195"/>
    </source>
</evidence>
<evidence type="ECO:0000256" key="9">
    <source>
        <dbReference type="PROSITE-ProRule" id="PRU01049"/>
    </source>
</evidence>
<evidence type="ECO:0000259" key="12">
    <source>
        <dbReference type="PROSITE" id="PS51712"/>
    </source>
</evidence>
<dbReference type="HOGENOM" id="CLU_016077_6_2_0"/>
<evidence type="ECO:0000313" key="14">
    <source>
        <dbReference type="Proteomes" id="UP000013893"/>
    </source>
</evidence>
<dbReference type="InterPro" id="IPR032859">
    <property type="entry name" value="KH_dom-like"/>
</dbReference>
<protein>
    <recommendedName>
        <fullName evidence="2 8">GTPase Der</fullName>
    </recommendedName>
    <alternativeName>
        <fullName evidence="7 8">GTP-binding protein EngA</fullName>
    </alternativeName>
</protein>
<dbReference type="InterPro" id="IPR031166">
    <property type="entry name" value="G_ENGA"/>
</dbReference>
<evidence type="ECO:0000313" key="13">
    <source>
        <dbReference type="EMBL" id="AGL62537.1"/>
    </source>
</evidence>
<feature type="domain" description="EngA-type G" evidence="12">
    <location>
        <begin position="211"/>
        <end position="387"/>
    </location>
</feature>
<dbReference type="FunFam" id="3.40.50.300:FF:000494">
    <property type="entry name" value="tRNA modification GTPase MnmE"/>
    <property type="match status" value="1"/>
</dbReference>
<comment type="function">
    <text evidence="8 10">GTPase that plays an essential role in the late steps of ribosome biogenesis.</text>
</comment>
<keyword evidence="14" id="KW-1185">Reference proteome</keyword>
<dbReference type="InterPro" id="IPR027417">
    <property type="entry name" value="P-loop_NTPase"/>
</dbReference>
<dbReference type="PROSITE" id="PS51712">
    <property type="entry name" value="G_ENGA"/>
    <property type="match status" value="1"/>
</dbReference>
<feature type="binding site" evidence="8">
    <location>
        <begin position="156"/>
        <end position="159"/>
    </location>
    <ligand>
        <name>GTP</name>
        <dbReference type="ChEBI" id="CHEBI:37565"/>
        <label>1</label>
    </ligand>
</feature>
<organism evidence="13 14">
    <name type="scientific">Candidatus Saccharimonas aalborgensis</name>
    <dbReference type="NCBI Taxonomy" id="1332188"/>
    <lineage>
        <taxon>Bacteria</taxon>
        <taxon>Candidatus Saccharimonadota</taxon>
        <taxon>Candidatus Saccharimonadia</taxon>
        <taxon>Candidatus Saccharimonadales</taxon>
        <taxon>Candidatus Saccharimonadaceae</taxon>
        <taxon>Candidatus Saccharimonas</taxon>
    </lineage>
</organism>
<comment type="caution">
    <text evidence="8">Lacks conserved residue(s) required for the propagation of feature annotation.</text>
</comment>
<evidence type="ECO:0000256" key="5">
    <source>
        <dbReference type="ARBA" id="ARBA00022741"/>
    </source>
</evidence>
<dbReference type="InterPro" id="IPR005225">
    <property type="entry name" value="Small_GTP-bd"/>
</dbReference>
<proteinExistence type="inferred from homology"/>
<dbReference type="Pfam" id="PF01926">
    <property type="entry name" value="MMR_HSR1"/>
    <property type="match status" value="2"/>
</dbReference>
<dbReference type="PATRIC" id="fig|1332188.3.peg.829"/>
<dbReference type="CDD" id="cd01894">
    <property type="entry name" value="EngA1"/>
    <property type="match status" value="1"/>
</dbReference>